<dbReference type="InParanoid" id="A0A1D3CXL4"/>
<comment type="caution">
    <text evidence="1">The sequence shown here is derived from an EMBL/GenBank/DDBJ whole genome shotgun (WGS) entry which is preliminary data.</text>
</comment>
<dbReference type="Proteomes" id="UP000095192">
    <property type="component" value="Unassembled WGS sequence"/>
</dbReference>
<organism evidence="1 2">
    <name type="scientific">Cyclospora cayetanensis</name>
    <dbReference type="NCBI Taxonomy" id="88456"/>
    <lineage>
        <taxon>Eukaryota</taxon>
        <taxon>Sar</taxon>
        <taxon>Alveolata</taxon>
        <taxon>Apicomplexa</taxon>
        <taxon>Conoidasida</taxon>
        <taxon>Coccidia</taxon>
        <taxon>Eucoccidiorida</taxon>
        <taxon>Eimeriorina</taxon>
        <taxon>Eimeriidae</taxon>
        <taxon>Cyclospora</taxon>
    </lineage>
</organism>
<sequence>MRHEECLTGDACCREALEPLPPPQQQETAAAQHCASGERTAGFAWQSPTSTVQKDVAVAVIATHWGMFRQPSHGDSRCLEKRRRTLAAADSVRVYRHLPALLTIAAQLTSHLDGSNISSSTLSRNIEGGSTPF</sequence>
<evidence type="ECO:0000313" key="1">
    <source>
        <dbReference type="EMBL" id="OEH75943.1"/>
    </source>
</evidence>
<dbReference type="EMBL" id="JROU02001577">
    <property type="protein sequence ID" value="OEH75943.1"/>
    <property type="molecule type" value="Genomic_DNA"/>
</dbReference>
<dbReference type="AlphaFoldDB" id="A0A1D3CXL4"/>
<gene>
    <name evidence="1" type="ORF">cyc_00168</name>
</gene>
<proteinExistence type="predicted"/>
<evidence type="ECO:0000313" key="2">
    <source>
        <dbReference type="Proteomes" id="UP000095192"/>
    </source>
</evidence>
<name>A0A1D3CXL4_9EIME</name>
<keyword evidence="2" id="KW-1185">Reference proteome</keyword>
<accession>A0A1D3CXL4</accession>
<reference evidence="1 2" key="1">
    <citation type="journal article" date="2016" name="BMC Genomics">
        <title>Comparative genomics reveals Cyclospora cayetanensis possesses coccidia-like metabolism and invasion components but unique surface antigens.</title>
        <authorList>
            <person name="Liu S."/>
            <person name="Wang L."/>
            <person name="Zheng H."/>
            <person name="Xu Z."/>
            <person name="Roellig D.M."/>
            <person name="Li N."/>
            <person name="Frace M.A."/>
            <person name="Tang K."/>
            <person name="Arrowood M.J."/>
            <person name="Moss D.M."/>
            <person name="Zhang L."/>
            <person name="Feng Y."/>
            <person name="Xiao L."/>
        </authorList>
    </citation>
    <scope>NUCLEOTIDE SEQUENCE [LARGE SCALE GENOMIC DNA]</scope>
    <source>
        <strain evidence="1 2">CHN_HEN01</strain>
    </source>
</reference>
<protein>
    <submittedName>
        <fullName evidence="1">Uncharacterized protein</fullName>
    </submittedName>
</protein>
<dbReference type="VEuPathDB" id="ToxoDB:cyc_00168"/>